<evidence type="ECO:0000256" key="1">
    <source>
        <dbReference type="ARBA" id="ARBA00004651"/>
    </source>
</evidence>
<dbReference type="InterPro" id="IPR003593">
    <property type="entry name" value="AAA+_ATPase"/>
</dbReference>
<dbReference type="PROSITE" id="PS50929">
    <property type="entry name" value="ABC_TM1F"/>
    <property type="match status" value="1"/>
</dbReference>
<reference evidence="13" key="1">
    <citation type="submission" date="2016-10" db="EMBL/GenBank/DDBJ databases">
        <authorList>
            <person name="Varghese N."/>
            <person name="Submissions S."/>
        </authorList>
    </citation>
    <scope>NUCLEOTIDE SEQUENCE [LARGE SCALE GENOMIC DNA]</scope>
    <source>
        <strain evidence="13">DSM 27981</strain>
    </source>
</reference>
<dbReference type="InterPro" id="IPR017871">
    <property type="entry name" value="ABC_transporter-like_CS"/>
</dbReference>
<dbReference type="PANTHER" id="PTHR43394:SF1">
    <property type="entry name" value="ATP-BINDING CASSETTE SUB-FAMILY B MEMBER 10, MITOCHONDRIAL"/>
    <property type="match status" value="1"/>
</dbReference>
<evidence type="ECO:0000256" key="8">
    <source>
        <dbReference type="SAM" id="MobiDB-lite"/>
    </source>
</evidence>
<protein>
    <submittedName>
        <fullName evidence="12">ATP-binding cassette, subfamily B</fullName>
    </submittedName>
</protein>
<accession>A0A1I1ZZL6</accession>
<dbReference type="InterPro" id="IPR027417">
    <property type="entry name" value="P-loop_NTPase"/>
</dbReference>
<keyword evidence="4" id="KW-0547">Nucleotide-binding</keyword>
<dbReference type="SUPFAM" id="SSF52540">
    <property type="entry name" value="P-loop containing nucleoside triphosphate hydrolases"/>
    <property type="match status" value="1"/>
</dbReference>
<dbReference type="GO" id="GO:0015421">
    <property type="term" value="F:ABC-type oligopeptide transporter activity"/>
    <property type="evidence" value="ECO:0007669"/>
    <property type="project" value="TreeGrafter"/>
</dbReference>
<keyword evidence="7 9" id="KW-0472">Membrane</keyword>
<evidence type="ECO:0000313" key="12">
    <source>
        <dbReference type="EMBL" id="SFE37115.1"/>
    </source>
</evidence>
<name>A0A1I1ZZL6_9BURK</name>
<dbReference type="SUPFAM" id="SSF90123">
    <property type="entry name" value="ABC transporter transmembrane region"/>
    <property type="match status" value="1"/>
</dbReference>
<dbReference type="InterPro" id="IPR036640">
    <property type="entry name" value="ABC1_TM_sf"/>
</dbReference>
<evidence type="ECO:0000256" key="2">
    <source>
        <dbReference type="ARBA" id="ARBA00022475"/>
    </source>
</evidence>
<evidence type="ECO:0000259" key="10">
    <source>
        <dbReference type="PROSITE" id="PS50893"/>
    </source>
</evidence>
<feature type="transmembrane region" description="Helical" evidence="9">
    <location>
        <begin position="175"/>
        <end position="193"/>
    </location>
</feature>
<keyword evidence="13" id="KW-1185">Reference proteome</keyword>
<evidence type="ECO:0000256" key="7">
    <source>
        <dbReference type="ARBA" id="ARBA00023136"/>
    </source>
</evidence>
<evidence type="ECO:0000256" key="5">
    <source>
        <dbReference type="ARBA" id="ARBA00022840"/>
    </source>
</evidence>
<evidence type="ECO:0000259" key="11">
    <source>
        <dbReference type="PROSITE" id="PS50929"/>
    </source>
</evidence>
<dbReference type="InterPro" id="IPR011527">
    <property type="entry name" value="ABC1_TM_dom"/>
</dbReference>
<dbReference type="Pfam" id="PF00005">
    <property type="entry name" value="ABC_tran"/>
    <property type="match status" value="1"/>
</dbReference>
<feature type="region of interest" description="Disordered" evidence="8">
    <location>
        <begin position="607"/>
        <end position="627"/>
    </location>
</feature>
<comment type="subcellular location">
    <subcellularLocation>
        <location evidence="1">Cell membrane</location>
        <topology evidence="1">Multi-pass membrane protein</topology>
    </subcellularLocation>
</comment>
<dbReference type="PROSITE" id="PS00211">
    <property type="entry name" value="ABC_TRANSPORTER_1"/>
    <property type="match status" value="1"/>
</dbReference>
<evidence type="ECO:0000313" key="13">
    <source>
        <dbReference type="Proteomes" id="UP000199119"/>
    </source>
</evidence>
<dbReference type="InterPro" id="IPR039421">
    <property type="entry name" value="Type_1_exporter"/>
</dbReference>
<dbReference type="Proteomes" id="UP000199119">
    <property type="component" value="Unassembled WGS sequence"/>
</dbReference>
<dbReference type="OrthoDB" id="8554730at2"/>
<dbReference type="CDD" id="cd18575">
    <property type="entry name" value="ABC_6TM_bac_exporter_ABCB8_10_like"/>
    <property type="match status" value="1"/>
</dbReference>
<dbReference type="GO" id="GO:0016887">
    <property type="term" value="F:ATP hydrolysis activity"/>
    <property type="evidence" value="ECO:0007669"/>
    <property type="project" value="InterPro"/>
</dbReference>
<keyword evidence="6 9" id="KW-1133">Transmembrane helix</keyword>
<dbReference type="Gene3D" id="1.20.1560.10">
    <property type="entry name" value="ABC transporter type 1, transmembrane domain"/>
    <property type="match status" value="1"/>
</dbReference>
<dbReference type="RefSeq" id="WP_092937136.1">
    <property type="nucleotide sequence ID" value="NZ_FONX01000001.1"/>
</dbReference>
<keyword evidence="5 12" id="KW-0067">ATP-binding</keyword>
<feature type="compositionally biased region" description="Polar residues" evidence="8">
    <location>
        <begin position="607"/>
        <end position="621"/>
    </location>
</feature>
<dbReference type="InterPro" id="IPR003439">
    <property type="entry name" value="ABC_transporter-like_ATP-bd"/>
</dbReference>
<feature type="transmembrane region" description="Helical" evidence="9">
    <location>
        <begin position="75"/>
        <end position="95"/>
    </location>
</feature>
<dbReference type="Gene3D" id="3.40.50.300">
    <property type="entry name" value="P-loop containing nucleotide triphosphate hydrolases"/>
    <property type="match status" value="1"/>
</dbReference>
<dbReference type="GO" id="GO:0090374">
    <property type="term" value="P:oligopeptide export from mitochondrion"/>
    <property type="evidence" value="ECO:0007669"/>
    <property type="project" value="TreeGrafter"/>
</dbReference>
<feature type="transmembrane region" description="Helical" evidence="9">
    <location>
        <begin position="256"/>
        <end position="275"/>
    </location>
</feature>
<feature type="domain" description="ABC transporter" evidence="10">
    <location>
        <begin position="358"/>
        <end position="603"/>
    </location>
</feature>
<dbReference type="AlphaFoldDB" id="A0A1I1ZZL6"/>
<evidence type="ECO:0000256" key="9">
    <source>
        <dbReference type="SAM" id="Phobius"/>
    </source>
</evidence>
<dbReference type="GO" id="GO:0005886">
    <property type="term" value="C:plasma membrane"/>
    <property type="evidence" value="ECO:0007669"/>
    <property type="project" value="UniProtKB-SubCell"/>
</dbReference>
<dbReference type="STRING" id="1177982.SAMN04489711_101446"/>
<evidence type="ECO:0000256" key="6">
    <source>
        <dbReference type="ARBA" id="ARBA00022989"/>
    </source>
</evidence>
<dbReference type="PANTHER" id="PTHR43394">
    <property type="entry name" value="ATP-DEPENDENT PERMEASE MDL1, MITOCHONDRIAL"/>
    <property type="match status" value="1"/>
</dbReference>
<evidence type="ECO:0000256" key="3">
    <source>
        <dbReference type="ARBA" id="ARBA00022692"/>
    </source>
</evidence>
<keyword evidence="2" id="KW-1003">Cell membrane</keyword>
<dbReference type="EMBL" id="FONX01000001">
    <property type="protein sequence ID" value="SFE37115.1"/>
    <property type="molecule type" value="Genomic_DNA"/>
</dbReference>
<feature type="transmembrane region" description="Helical" evidence="9">
    <location>
        <begin position="295"/>
        <end position="316"/>
    </location>
</feature>
<dbReference type="SMART" id="SM00382">
    <property type="entry name" value="AAA"/>
    <property type="match status" value="1"/>
</dbReference>
<dbReference type="GO" id="GO:0005524">
    <property type="term" value="F:ATP binding"/>
    <property type="evidence" value="ECO:0007669"/>
    <property type="project" value="UniProtKB-KW"/>
</dbReference>
<dbReference type="PROSITE" id="PS50893">
    <property type="entry name" value="ABC_TRANSPORTER_2"/>
    <property type="match status" value="1"/>
</dbReference>
<sequence length="627" mass="66798">MPSATTSPPSAPPRALAGLLPFLRPYAGRIALALVFLLLAALATLAFPLALRQLIDQGLLTPDRGGQVLALREHFAALFGVAMALGVFSSARFYMVSWLGERVTADLRNAVYAHVLRQNPEFFETTQTGEVLSRLTVDTTLVQTVVGSSLSMGLRNAVLALGALAMLVWTHPYVMVLVFVAVGVVVLPTLWFGRRVRRLSRDSQDRVADASAIAAEVLNGIAVVQSFTAEEREADRFAAATEAAFRTATRRSRARAVLVAFIIIANAALLLWGLYQGTQAVIAGTLSAGQLGQTVIYVMFLAGAVAVLGEVYGDLLRAAGATERLMELLDSTVPAVSAHAPAHASTLPATPDQGTAALAFENVHFSYPSRPEVPALQSFDLALRPGETVALVGASGAGKSTVFQLLQRFYDLGRSPADAGRITLAGQDIRSLPLERLRQGIAIVPQDAVIFSTSARENIRYGRPGATDAEVTAAARAAFAHGFIEALPQGYDTFLGERGVRLSGGQRQRMAIARALLKDAPVLLLDEATSALDAESERMVQAALESAMHRPGGSRTTLVIAHRLATVQNADRIVVMDQGRIVEEGRHEDLLRRRGVYARLAALQFTGQGPRTPATTGSGASTDALRD</sequence>
<evidence type="ECO:0000256" key="4">
    <source>
        <dbReference type="ARBA" id="ARBA00022741"/>
    </source>
</evidence>
<proteinExistence type="predicted"/>
<keyword evidence="3 9" id="KW-0812">Transmembrane</keyword>
<gene>
    <name evidence="12" type="ORF">SAMN04489711_101446</name>
</gene>
<organism evidence="12 13">
    <name type="scientific">Paracidovorax wautersii</name>
    <dbReference type="NCBI Taxonomy" id="1177982"/>
    <lineage>
        <taxon>Bacteria</taxon>
        <taxon>Pseudomonadati</taxon>
        <taxon>Pseudomonadota</taxon>
        <taxon>Betaproteobacteria</taxon>
        <taxon>Burkholderiales</taxon>
        <taxon>Comamonadaceae</taxon>
        <taxon>Paracidovorax</taxon>
    </lineage>
</organism>
<feature type="domain" description="ABC transmembrane type-1" evidence="11">
    <location>
        <begin position="31"/>
        <end position="317"/>
    </location>
</feature>
<feature type="transmembrane region" description="Helical" evidence="9">
    <location>
        <begin position="30"/>
        <end position="55"/>
    </location>
</feature>
<dbReference type="Pfam" id="PF00664">
    <property type="entry name" value="ABC_membrane"/>
    <property type="match status" value="1"/>
</dbReference>
<dbReference type="FunFam" id="3.40.50.300:FF:000218">
    <property type="entry name" value="Multidrug ABC transporter ATP-binding protein"/>
    <property type="match status" value="1"/>
</dbReference>